<evidence type="ECO:0000313" key="7">
    <source>
        <dbReference type="EMBL" id="MCS0807237.1"/>
    </source>
</evidence>
<dbReference type="PANTHER" id="PTHR43065:SF42">
    <property type="entry name" value="TWO-COMPONENT SENSOR PPRA"/>
    <property type="match status" value="1"/>
</dbReference>
<dbReference type="InterPro" id="IPR036890">
    <property type="entry name" value="HATPase_C_sf"/>
</dbReference>
<feature type="signal peptide" evidence="5">
    <location>
        <begin position="1"/>
        <end position="26"/>
    </location>
</feature>
<keyword evidence="8" id="KW-1185">Reference proteome</keyword>
<evidence type="ECO:0000256" key="2">
    <source>
        <dbReference type="ARBA" id="ARBA00012438"/>
    </source>
</evidence>
<dbReference type="PANTHER" id="PTHR43065">
    <property type="entry name" value="SENSOR HISTIDINE KINASE"/>
    <property type="match status" value="1"/>
</dbReference>
<proteinExistence type="predicted"/>
<dbReference type="SMART" id="SM00388">
    <property type="entry name" value="HisKA"/>
    <property type="match status" value="1"/>
</dbReference>
<keyword evidence="5" id="KW-0732">Signal</keyword>
<dbReference type="InterPro" id="IPR003594">
    <property type="entry name" value="HATPase_dom"/>
</dbReference>
<feature type="transmembrane region" description="Helical" evidence="4">
    <location>
        <begin position="344"/>
        <end position="363"/>
    </location>
</feature>
<dbReference type="GO" id="GO:0005524">
    <property type="term" value="F:ATP binding"/>
    <property type="evidence" value="ECO:0007669"/>
    <property type="project" value="UniProtKB-KW"/>
</dbReference>
<keyword evidence="4" id="KW-0812">Transmembrane</keyword>
<dbReference type="EMBL" id="JANUHB010000001">
    <property type="protein sequence ID" value="MCS0807237.1"/>
    <property type="molecule type" value="Genomic_DNA"/>
</dbReference>
<keyword evidence="4" id="KW-0472">Membrane</keyword>
<dbReference type="SUPFAM" id="SSF55874">
    <property type="entry name" value="ATPase domain of HSP90 chaperone/DNA topoisomerase II/histidine kinase"/>
    <property type="match status" value="1"/>
</dbReference>
<dbReference type="SUPFAM" id="SSF47384">
    <property type="entry name" value="Homodimeric domain of signal transducing histidine kinase"/>
    <property type="match status" value="1"/>
</dbReference>
<dbReference type="InterPro" id="IPR036097">
    <property type="entry name" value="HisK_dim/P_sf"/>
</dbReference>
<dbReference type="Pfam" id="PF00512">
    <property type="entry name" value="HisKA"/>
    <property type="match status" value="1"/>
</dbReference>
<accession>A0ABT2D7F1</accession>
<dbReference type="SMART" id="SM00387">
    <property type="entry name" value="HATPase_c"/>
    <property type="match status" value="1"/>
</dbReference>
<comment type="catalytic activity">
    <reaction evidence="1">
        <text>ATP + protein L-histidine = ADP + protein N-phospho-L-histidine.</text>
        <dbReference type="EC" id="2.7.13.3"/>
    </reaction>
</comment>
<dbReference type="InterPro" id="IPR003661">
    <property type="entry name" value="HisK_dim/P_dom"/>
</dbReference>
<dbReference type="InterPro" id="IPR007487">
    <property type="entry name" value="ABC_transpt-TYRBP-like"/>
</dbReference>
<keyword evidence="3" id="KW-0597">Phosphoprotein</keyword>
<protein>
    <recommendedName>
        <fullName evidence="2">histidine kinase</fullName>
        <ecNumber evidence="2">2.7.13.3</ecNumber>
    </recommendedName>
</protein>
<feature type="chain" id="PRO_5046745879" description="histidine kinase" evidence="5">
    <location>
        <begin position="27"/>
        <end position="622"/>
    </location>
</feature>
<comment type="caution">
    <text evidence="7">The sequence shown here is derived from an EMBL/GenBank/DDBJ whole genome shotgun (WGS) entry which is preliminary data.</text>
</comment>
<evidence type="ECO:0000259" key="6">
    <source>
        <dbReference type="PROSITE" id="PS50109"/>
    </source>
</evidence>
<dbReference type="Gene3D" id="1.10.287.130">
    <property type="match status" value="1"/>
</dbReference>
<feature type="domain" description="Histidine kinase" evidence="6">
    <location>
        <begin position="397"/>
        <end position="614"/>
    </location>
</feature>
<dbReference type="InterPro" id="IPR004358">
    <property type="entry name" value="Sig_transdc_His_kin-like_C"/>
</dbReference>
<evidence type="ECO:0000256" key="1">
    <source>
        <dbReference type="ARBA" id="ARBA00000085"/>
    </source>
</evidence>
<name>A0ABT2D7F1_9BURK</name>
<dbReference type="Pfam" id="PF02518">
    <property type="entry name" value="HATPase_c"/>
    <property type="match status" value="1"/>
</dbReference>
<evidence type="ECO:0000256" key="5">
    <source>
        <dbReference type="SAM" id="SignalP"/>
    </source>
</evidence>
<keyword evidence="7" id="KW-0067">ATP-binding</keyword>
<keyword evidence="7" id="KW-0547">Nucleotide-binding</keyword>
<dbReference type="RefSeq" id="WP_258821012.1">
    <property type="nucleotide sequence ID" value="NZ_JANUHB010000001.1"/>
</dbReference>
<keyword evidence="4" id="KW-1133">Transmembrane helix</keyword>
<organism evidence="7 8">
    <name type="scientific">Massilia agilis</name>
    <dbReference type="NCBI Taxonomy" id="1811226"/>
    <lineage>
        <taxon>Bacteria</taxon>
        <taxon>Pseudomonadati</taxon>
        <taxon>Pseudomonadota</taxon>
        <taxon>Betaproteobacteria</taxon>
        <taxon>Burkholderiales</taxon>
        <taxon>Oxalobacteraceae</taxon>
        <taxon>Telluria group</taxon>
        <taxon>Massilia</taxon>
    </lineage>
</organism>
<evidence type="ECO:0000256" key="4">
    <source>
        <dbReference type="SAM" id="Phobius"/>
    </source>
</evidence>
<gene>
    <name evidence="7" type="ORF">NX774_04795</name>
</gene>
<dbReference type="Proteomes" id="UP001206126">
    <property type="component" value="Unassembled WGS sequence"/>
</dbReference>
<dbReference type="PRINTS" id="PR00344">
    <property type="entry name" value="BCTRLSENSOR"/>
</dbReference>
<reference evidence="7 8" key="1">
    <citation type="submission" date="2022-08" db="EMBL/GenBank/DDBJ databases">
        <title>Reclassification of Massilia species as members of the genera Telluria, Duganella, Pseudoduganella, Mokoshia gen. nov. and Zemynaea gen. nov. using orthogonal and non-orthogonal genome-based approaches.</title>
        <authorList>
            <person name="Bowman J.P."/>
        </authorList>
    </citation>
    <scope>NUCLEOTIDE SEQUENCE [LARGE SCALE GENOMIC DNA]</scope>
    <source>
        <strain evidence="7 8">JCM 31605</strain>
    </source>
</reference>
<evidence type="ECO:0000256" key="3">
    <source>
        <dbReference type="ARBA" id="ARBA00022553"/>
    </source>
</evidence>
<dbReference type="EC" id="2.7.13.3" evidence="2"/>
<dbReference type="Pfam" id="PF04392">
    <property type="entry name" value="ABC_sub_bind"/>
    <property type="match status" value="1"/>
</dbReference>
<dbReference type="CDD" id="cd00082">
    <property type="entry name" value="HisKA"/>
    <property type="match status" value="1"/>
</dbReference>
<dbReference type="InterPro" id="IPR005467">
    <property type="entry name" value="His_kinase_dom"/>
</dbReference>
<evidence type="ECO:0000313" key="8">
    <source>
        <dbReference type="Proteomes" id="UP001206126"/>
    </source>
</evidence>
<dbReference type="Gene3D" id="3.30.565.10">
    <property type="entry name" value="Histidine kinase-like ATPase, C-terminal domain"/>
    <property type="match status" value="1"/>
</dbReference>
<dbReference type="PROSITE" id="PS50109">
    <property type="entry name" value="HIS_KIN"/>
    <property type="match status" value="1"/>
</dbReference>
<sequence>MVTIRSRRVAWLATVFLLTFARSALAAAPSQKAVLCLIAEAPSNAYYTALYRGFREELDRQLPNAVLLYSENLDLPQFDSPQYRRELTRWLRYKYRDVQFDAVMVAGSPALRYLMSERLWPEVPTYFVSANDKVVRDMTLPPNVTGQTVVLSLPDTAFLIGQLFPRTRKVALVANPAGRDTYRPGMADELQALTARYQLIDLRGLPVEQVRQAISRLPDDAVIYHQTYTLDGTGRRFDPYLALNLALQRANRPVFVDYAAFVGTGAVGGAGIDSAALGRYGARDMARLLKGEAPSSIPLRRRSFGPVVDARALDRWKVDPGQLPPATTILYREPTEWERYRGEILGTAALIVTLSLLILALLFERTRRERAVAESRQRLSQLAHLNRGASAMVYSAAIAHELNQPLAAIMSNAEASELFLRADPPKLAQAREALADIKRDDRRAAEIIRRMRGMLKRTDQVAVPVDMRHVVSDAATFIAPEVRMRQATLRTAMPDLALPVQGDPVQLQQVLINLVINAMDAMDALPPPERVVEIRADEPGQQGGWIRLHVTDRGPGFAGDIGQVFDSFITTKEHGSGLGLAITAAIVREHGGRIQARNLSPFGAEVSFSLPLAQAGSTKRGN</sequence>